<feature type="transmembrane region" description="Helical" evidence="6">
    <location>
        <begin position="484"/>
        <end position="503"/>
    </location>
</feature>
<feature type="transmembrane region" description="Helical" evidence="6">
    <location>
        <begin position="515"/>
        <end position="535"/>
    </location>
</feature>
<dbReference type="PANTHER" id="PTHR23502">
    <property type="entry name" value="MAJOR FACILITATOR SUPERFAMILY"/>
    <property type="match status" value="1"/>
</dbReference>
<dbReference type="AlphaFoldDB" id="A0A395NFC9"/>
<feature type="transmembrane region" description="Helical" evidence="6">
    <location>
        <begin position="116"/>
        <end position="134"/>
    </location>
</feature>
<reference evidence="8 9" key="1">
    <citation type="journal article" date="2018" name="PLoS Pathog.">
        <title>Evolution of structural diversity of trichothecenes, a family of toxins produced by plant pathogenic and entomopathogenic fungi.</title>
        <authorList>
            <person name="Proctor R.H."/>
            <person name="McCormick S.P."/>
            <person name="Kim H.S."/>
            <person name="Cardoza R.E."/>
            <person name="Stanley A.M."/>
            <person name="Lindo L."/>
            <person name="Kelly A."/>
            <person name="Brown D.W."/>
            <person name="Lee T."/>
            <person name="Vaughan M.M."/>
            <person name="Alexander N.J."/>
            <person name="Busman M."/>
            <person name="Gutierrez S."/>
        </authorList>
    </citation>
    <scope>NUCLEOTIDE SEQUENCE [LARGE SCALE GENOMIC DNA]</scope>
    <source>
        <strain evidence="8 9">IBT 40837</strain>
    </source>
</reference>
<dbReference type="SUPFAM" id="SSF103473">
    <property type="entry name" value="MFS general substrate transporter"/>
    <property type="match status" value="1"/>
</dbReference>
<dbReference type="Pfam" id="PF07690">
    <property type="entry name" value="MFS_1"/>
    <property type="match status" value="1"/>
</dbReference>
<dbReference type="Gene3D" id="1.20.1250.20">
    <property type="entry name" value="MFS general substrate transporter like domains"/>
    <property type="match status" value="1"/>
</dbReference>
<sequence length="690" mass="75382">MSSKKNTSTSTADGDVTPMAFDHTPGTELLYEIGNARSARAAHLQFKEDRDGNHVLLVPQPSLTDPNDPLRWSKAKKWATLLNGVFYAFMGSVTGPIMAAGMVSLSVTFGTTLQKLTYANGATLICQGVGNIFWMPLAIKFGRRPVYMFSNVLMVIACVWLGLASTATYTPFIIGRAFLGLVEAPIESIVPTTITDIFFLHDRGEKVSLYGLSVLGGNELGPVFSALIIQRLGMAWAFFIVAMFIGLSCITMFFFMSETKFTGPRPSPYVPAEDDEVDEKPRTAQPVEDVASSQHREQDGSVEDASMTPTKTSYVRSLALWTKPDKSVSFRRVLLRPFVVATYPTVLWACLVYGVSLGWNVIFGATVAQLFVEPYGFDSQDLGLIFLSPFVGSLIGSWLCGSLADSLANFFTRKNDGIREPEMRLPTCAPAAFLTFFGTLITALTYHHHTHWIGPIVGLGVISTGAQMGVSLSMSYALDCHKELSVELMVAVASLKSAMAWIWTWVINDWITKDGMLTVFMTIAGINLAVHITMLSSASEQPMPYLVSPQPVHKQQPCRAALNLGFSDCVVKVASDARQTGLVTVNTAPERAKVLIGRMIDALKDNYDITHVDNCQSIDEVVPKVTEHRPNVLFSASMWSADEADTIHAMAKSIVPDIKLHAIPTGLQVERGPDAVVVYLVEKVPPLLDS</sequence>
<feature type="transmembrane region" description="Helical" evidence="6">
    <location>
        <begin position="333"/>
        <end position="362"/>
    </location>
</feature>
<evidence type="ECO:0000256" key="3">
    <source>
        <dbReference type="ARBA" id="ARBA00022989"/>
    </source>
</evidence>
<keyword evidence="3 6" id="KW-1133">Transmembrane helix</keyword>
<protein>
    <submittedName>
        <fullName evidence="8">Mfs general substrate transporter</fullName>
    </submittedName>
</protein>
<dbReference type="PROSITE" id="PS50850">
    <property type="entry name" value="MFS"/>
    <property type="match status" value="1"/>
</dbReference>
<evidence type="ECO:0000256" key="4">
    <source>
        <dbReference type="ARBA" id="ARBA00023136"/>
    </source>
</evidence>
<dbReference type="InterPro" id="IPR036259">
    <property type="entry name" value="MFS_trans_sf"/>
</dbReference>
<name>A0A395NFC9_TRIAR</name>
<keyword evidence="2 6" id="KW-0812">Transmembrane</keyword>
<dbReference type="STRING" id="490622.A0A395NFC9"/>
<feature type="region of interest" description="Disordered" evidence="5">
    <location>
        <begin position="266"/>
        <end position="308"/>
    </location>
</feature>
<comment type="subcellular location">
    <subcellularLocation>
        <location evidence="1">Membrane</location>
        <topology evidence="1">Multi-pass membrane protein</topology>
    </subcellularLocation>
</comment>
<feature type="transmembrane region" description="Helical" evidence="6">
    <location>
        <begin position="235"/>
        <end position="255"/>
    </location>
</feature>
<evidence type="ECO:0000256" key="2">
    <source>
        <dbReference type="ARBA" id="ARBA00022692"/>
    </source>
</evidence>
<dbReference type="GO" id="GO:0022857">
    <property type="term" value="F:transmembrane transporter activity"/>
    <property type="evidence" value="ECO:0007669"/>
    <property type="project" value="InterPro"/>
</dbReference>
<comment type="caution">
    <text evidence="8">The sequence shown here is derived from an EMBL/GenBank/DDBJ whole genome shotgun (WGS) entry which is preliminary data.</text>
</comment>
<dbReference type="PANTHER" id="PTHR23502:SF4">
    <property type="entry name" value="MAJOR FACILITATOR SUPERFAMILY (MFS) PROFILE DOMAIN-CONTAINING PROTEIN-RELATED"/>
    <property type="match status" value="1"/>
</dbReference>
<organism evidence="8 9">
    <name type="scientific">Trichoderma arundinaceum</name>
    <dbReference type="NCBI Taxonomy" id="490622"/>
    <lineage>
        <taxon>Eukaryota</taxon>
        <taxon>Fungi</taxon>
        <taxon>Dikarya</taxon>
        <taxon>Ascomycota</taxon>
        <taxon>Pezizomycotina</taxon>
        <taxon>Sordariomycetes</taxon>
        <taxon>Hypocreomycetidae</taxon>
        <taxon>Hypocreales</taxon>
        <taxon>Hypocreaceae</taxon>
        <taxon>Trichoderma</taxon>
    </lineage>
</organism>
<keyword evidence="4 6" id="KW-0472">Membrane</keyword>
<feature type="domain" description="Major facilitator superfamily (MFS) profile" evidence="7">
    <location>
        <begin position="80"/>
        <end position="542"/>
    </location>
</feature>
<proteinExistence type="predicted"/>
<feature type="transmembrane region" description="Helical" evidence="6">
    <location>
        <begin position="382"/>
        <end position="404"/>
    </location>
</feature>
<evidence type="ECO:0000259" key="7">
    <source>
        <dbReference type="PROSITE" id="PS50850"/>
    </source>
</evidence>
<evidence type="ECO:0000256" key="5">
    <source>
        <dbReference type="SAM" id="MobiDB-lite"/>
    </source>
</evidence>
<evidence type="ECO:0000313" key="9">
    <source>
        <dbReference type="Proteomes" id="UP000266272"/>
    </source>
</evidence>
<feature type="transmembrane region" description="Helical" evidence="6">
    <location>
        <begin position="425"/>
        <end position="446"/>
    </location>
</feature>
<evidence type="ECO:0000256" key="6">
    <source>
        <dbReference type="SAM" id="Phobius"/>
    </source>
</evidence>
<evidence type="ECO:0000256" key="1">
    <source>
        <dbReference type="ARBA" id="ARBA00004141"/>
    </source>
</evidence>
<gene>
    <name evidence="8" type="ORF">TARUN_7539</name>
</gene>
<feature type="transmembrane region" description="Helical" evidence="6">
    <location>
        <begin position="207"/>
        <end position="229"/>
    </location>
</feature>
<feature type="transmembrane region" description="Helical" evidence="6">
    <location>
        <begin position="146"/>
        <end position="163"/>
    </location>
</feature>
<dbReference type="OrthoDB" id="2585655at2759"/>
<feature type="transmembrane region" description="Helical" evidence="6">
    <location>
        <begin position="452"/>
        <end position="472"/>
    </location>
</feature>
<keyword evidence="9" id="KW-1185">Reference proteome</keyword>
<evidence type="ECO:0000313" key="8">
    <source>
        <dbReference type="EMBL" id="RFU74710.1"/>
    </source>
</evidence>
<dbReference type="GO" id="GO:0005886">
    <property type="term" value="C:plasma membrane"/>
    <property type="evidence" value="ECO:0007669"/>
    <property type="project" value="TreeGrafter"/>
</dbReference>
<dbReference type="InterPro" id="IPR020846">
    <property type="entry name" value="MFS_dom"/>
</dbReference>
<dbReference type="InterPro" id="IPR011701">
    <property type="entry name" value="MFS"/>
</dbReference>
<accession>A0A395NFC9</accession>
<dbReference type="Proteomes" id="UP000266272">
    <property type="component" value="Unassembled WGS sequence"/>
</dbReference>
<dbReference type="EMBL" id="PXOA01000507">
    <property type="protein sequence ID" value="RFU74710.1"/>
    <property type="molecule type" value="Genomic_DNA"/>
</dbReference>
<feature type="transmembrane region" description="Helical" evidence="6">
    <location>
        <begin position="81"/>
        <end position="104"/>
    </location>
</feature>